<dbReference type="Pfam" id="PF00852">
    <property type="entry name" value="Glyco_transf_10"/>
    <property type="match status" value="1"/>
</dbReference>
<proteinExistence type="predicted"/>
<feature type="domain" description="Glycosyltransferase 2-like" evidence="1">
    <location>
        <begin position="11"/>
        <end position="99"/>
    </location>
</feature>
<accession>A0A6C0IMZ8</accession>
<evidence type="ECO:0000259" key="2">
    <source>
        <dbReference type="Pfam" id="PF00852"/>
    </source>
</evidence>
<evidence type="ECO:0000259" key="1">
    <source>
        <dbReference type="Pfam" id="PF00535"/>
    </source>
</evidence>
<dbReference type="Gene3D" id="3.90.550.10">
    <property type="entry name" value="Spore Coat Polysaccharide Biosynthesis Protein SpsA, Chain A"/>
    <property type="match status" value="1"/>
</dbReference>
<feature type="domain" description="Glycosyl transferase family 25" evidence="3">
    <location>
        <begin position="679"/>
        <end position="847"/>
    </location>
</feature>
<dbReference type="Pfam" id="PF01755">
    <property type="entry name" value="Glyco_transf_25"/>
    <property type="match status" value="1"/>
</dbReference>
<dbReference type="CDD" id="cd06532">
    <property type="entry name" value="Glyco_transf_25"/>
    <property type="match status" value="1"/>
</dbReference>
<dbReference type="EMBL" id="MN740217">
    <property type="protein sequence ID" value="QHT94199.1"/>
    <property type="molecule type" value="Genomic_DNA"/>
</dbReference>
<dbReference type="Gene3D" id="3.40.50.11660">
    <property type="entry name" value="Glycosyl transferase family 10, C-terminal domain"/>
    <property type="match status" value="1"/>
</dbReference>
<dbReference type="PANTHER" id="PTHR43630">
    <property type="entry name" value="POLY-BETA-1,6-N-ACETYL-D-GLUCOSAMINE SYNTHASE"/>
    <property type="match status" value="1"/>
</dbReference>
<dbReference type="InterPro" id="IPR001173">
    <property type="entry name" value="Glyco_trans_2-like"/>
</dbReference>
<dbReference type="InterPro" id="IPR055270">
    <property type="entry name" value="Glyco_tran_10_C"/>
</dbReference>
<evidence type="ECO:0000259" key="3">
    <source>
        <dbReference type="Pfam" id="PF01755"/>
    </source>
</evidence>
<reference evidence="4" key="1">
    <citation type="journal article" date="2020" name="Nature">
        <title>Giant virus diversity and host interactions through global metagenomics.</title>
        <authorList>
            <person name="Schulz F."/>
            <person name="Roux S."/>
            <person name="Paez-Espino D."/>
            <person name="Jungbluth S."/>
            <person name="Walsh D.A."/>
            <person name="Denef V.J."/>
            <person name="McMahon K.D."/>
            <person name="Konstantinidis K.T."/>
            <person name="Eloe-Fadrosh E.A."/>
            <person name="Kyrpides N.C."/>
            <person name="Woyke T."/>
        </authorList>
    </citation>
    <scope>NUCLEOTIDE SEQUENCE</scope>
    <source>
        <strain evidence="4">GVMAG-M-3300024258-28</strain>
    </source>
</reference>
<evidence type="ECO:0000313" key="4">
    <source>
        <dbReference type="EMBL" id="QHT94199.1"/>
    </source>
</evidence>
<dbReference type="InterPro" id="IPR038577">
    <property type="entry name" value="GT10-like_C_sf"/>
</dbReference>
<feature type="domain" description="Fucosyltransferase C-terminal" evidence="2">
    <location>
        <begin position="1336"/>
        <end position="1461"/>
    </location>
</feature>
<dbReference type="Pfam" id="PF00535">
    <property type="entry name" value="Glycos_transf_2"/>
    <property type="match status" value="1"/>
</dbReference>
<protein>
    <submittedName>
        <fullName evidence="4">Uncharacterized protein</fullName>
    </submittedName>
</protein>
<sequence length="1505" mass="178050">MGTLPKLCLNMIVKNESHIIVERLTDLIHKIHFDYYVICDTGSTDGTQELITSFFNSHCIKGELHQHEWSDFGTNRTMALQAAYGKSDYLFIFDADDEVCGNLIIPESLIYDKYNLKFGNNFVYYRPLLVNNQKKWRFIGVLHEYLATDEISTNESVIEGDYYIESGKTGSRSQDPDKYIKDAKLLVKAYDAAVVSNDYSLVCRYAFYAAQSFKDAGNEYNSVAIEWYERVLNLHNWAQEKYYACIMIGKLHSDNFTKFKYYLMSWEHDKERIEGVVLACELAMNNGLHSTVCSLYHQYKNYSIPQTEKLFMFSNLYNDHLKYYYSISAFYADKTEVGYNACKEIIENNIIEDELLDRVYKNLLFYKNHLYEECSLDLFHKLNDRMSLLNKNGKQVEPEFIELWDILCDKHNAVLTYPRKFTHTSTETPRIFLSFTTCKRLDLFKPTVYSILNQITDIHKVDYWFCVDDNSSDEDREQMKTLFPWMQFYMKTCEEKGHIKSMNIIYDKLVQLQPTYWIHIEDDFLFFEKISLETTIAKMEQLDDPSIQQLLFNKNYAETIDDYKIGGSLPTNVEDIVVHENKEGLYPYLNCHYWPHYSFRPSIIRAKTIIELGNFDSNNKFFEMDYARKYVAAGYKSAFFNKITNKHTGRLTTERNTDKPNSYALNNEQQFNDEHPYIKIINLEKRTDRKEKMQEMLYKHNIQHWEFIKAVDGNIITPTSEIAGLFHGNDFGNRKGVIGCALSHYNLWKSLLEDEHNDFYVVMEDDVEFVNNFHDRFVEIKGNMHTHEFMFLGYHMYSDNRREVESVYNQENVSIDIRSLNKALYIGGYFGYTINKIGAKKLIEYIDLHGIRHGIDYLNLVLDSLNSVECVPQLMFSEWNENGREIDSDIQNIYDGFHFEEFDKPGEDDQDYIFIKGMDQFDFDVNTNTYPLVRKKYMIHKNDAIAGFNTVGFTKSHILYLRPSPYFGENDGIYVKRSCLKELGYDIRTPPVNLDKVLMKYDPGMFCFIHSCNVSEIGLVILDRLLDILKSYGKIDSYHKIFIINVGNLIDETLYSKYKNMVVVNFSSNIGLYELKTINVLYYFSLLNPDSKVLYIHTKGILREDNQLIQDWVNMMMYFLVKQQNSCISHLETYDAIGCNYCVSPTIKPHFSGNYWWANTNYMQTLGTIQTTDRHDAEWWILTNPQHKFKCMYHSLVNHYEESYPKEKYEKIRVKMLCNWCTSKTLCDEWKNMCSEDYMWENIEITWEDFDIDYYVIINHPCTNDYFDKKKTIVFQMEPWVNDKTKKWGVKSWGIWAEPSESEFMAVIGRKTNTYNNVFWQMDIKLKELRALEYNKQNIMSCVTSNKYFDEGHIARIDFLHFLENKRDIPMHIFGNVSEMGFVHYQGEMASTKKGDGLIPYKYYFMVENNYEENFMTEKLWEPILCESLVFYYGCPNVNNYIDSKAFVQLDMNDFEKSYEIIKTAIQEDWWSQRIEFIKKEKDKLLGKMAFFPRLKEIIRANSVE</sequence>
<name>A0A6C0IMZ8_9ZZZZ</name>
<organism evidence="4">
    <name type="scientific">viral metagenome</name>
    <dbReference type="NCBI Taxonomy" id="1070528"/>
    <lineage>
        <taxon>unclassified sequences</taxon>
        <taxon>metagenomes</taxon>
        <taxon>organismal metagenomes</taxon>
    </lineage>
</organism>
<dbReference type="SUPFAM" id="SSF53448">
    <property type="entry name" value="Nucleotide-diphospho-sugar transferases"/>
    <property type="match status" value="2"/>
</dbReference>
<dbReference type="InterPro" id="IPR002654">
    <property type="entry name" value="Glyco_trans_25"/>
</dbReference>
<dbReference type="SUPFAM" id="SSF53756">
    <property type="entry name" value="UDP-Glycosyltransferase/glycogen phosphorylase"/>
    <property type="match status" value="1"/>
</dbReference>
<dbReference type="InterPro" id="IPR029044">
    <property type="entry name" value="Nucleotide-diphossugar_trans"/>
</dbReference>
<dbReference type="PANTHER" id="PTHR43630:SF2">
    <property type="entry name" value="GLYCOSYLTRANSFERASE"/>
    <property type="match status" value="1"/>
</dbReference>